<gene>
    <name evidence="7" type="ORF">BCR42DRAFT_461257</name>
</gene>
<reference evidence="7 8" key="1">
    <citation type="submission" date="2016-07" db="EMBL/GenBank/DDBJ databases">
        <title>Pervasive Adenine N6-methylation of Active Genes in Fungi.</title>
        <authorList>
            <consortium name="DOE Joint Genome Institute"/>
            <person name="Mondo S.J."/>
            <person name="Dannebaum R.O."/>
            <person name="Kuo R.C."/>
            <person name="Labutti K."/>
            <person name="Haridas S."/>
            <person name="Kuo A."/>
            <person name="Salamov A."/>
            <person name="Ahrendt S.R."/>
            <person name="Lipzen A."/>
            <person name="Sullivan W."/>
            <person name="Andreopoulos W.B."/>
            <person name="Clum A."/>
            <person name="Lindquist E."/>
            <person name="Daum C."/>
            <person name="Ramamoorthy G.K."/>
            <person name="Gryganskyi A."/>
            <person name="Culley D."/>
            <person name="Magnuson J.K."/>
            <person name="James T.Y."/>
            <person name="O'Malley M.A."/>
            <person name="Stajich J.E."/>
            <person name="Spatafora J.W."/>
            <person name="Visel A."/>
            <person name="Grigoriev I.V."/>
        </authorList>
    </citation>
    <scope>NUCLEOTIDE SEQUENCE [LARGE SCALE GENOMIC DNA]</scope>
    <source>
        <strain evidence="7 8">NRRL 1336</strain>
    </source>
</reference>
<dbReference type="GO" id="GO:0005739">
    <property type="term" value="C:mitochondrion"/>
    <property type="evidence" value="ECO:0007669"/>
    <property type="project" value="UniProtKB-SubCell"/>
</dbReference>
<dbReference type="Gene3D" id="6.10.140.1320">
    <property type="match status" value="1"/>
</dbReference>
<sequence>MGKHLTEKQLNESERIGLHYGGRGALIGLGLGALATMYAFKKSPSFRALSKPMQASMVVAGATSGFLFGSDRAVTGYENRELGYMDEEMYVNLKQARFEKIPKSGFDKTLVYLNDNRWTVIGCTWALSMVAALGYSFSNKYLNTQQKLVQARMYAQAATIGVLMASAGLSIYLGENEAEKQKNRNAPDAQLLAVLQMPDDKDDANVQESKKVAARY</sequence>
<proteinExistence type="predicted"/>
<dbReference type="EMBL" id="MCGE01000013">
    <property type="protein sequence ID" value="ORZ15365.1"/>
    <property type="molecule type" value="Genomic_DNA"/>
</dbReference>
<organism evidence="7 8">
    <name type="scientific">Absidia repens</name>
    <dbReference type="NCBI Taxonomy" id="90262"/>
    <lineage>
        <taxon>Eukaryota</taxon>
        <taxon>Fungi</taxon>
        <taxon>Fungi incertae sedis</taxon>
        <taxon>Mucoromycota</taxon>
        <taxon>Mucoromycotina</taxon>
        <taxon>Mucoromycetes</taxon>
        <taxon>Mucorales</taxon>
        <taxon>Cunninghamellaceae</taxon>
        <taxon>Absidia</taxon>
    </lineage>
</organism>
<dbReference type="PROSITE" id="PS51503">
    <property type="entry name" value="HIG1"/>
    <property type="match status" value="1"/>
</dbReference>
<accession>A0A1X2IF90</accession>
<evidence type="ECO:0000256" key="4">
    <source>
        <dbReference type="ARBA" id="ARBA00023136"/>
    </source>
</evidence>
<dbReference type="STRING" id="90262.A0A1X2IF90"/>
<protein>
    <recommendedName>
        <fullName evidence="6">HIG1 domain-containing protein</fullName>
    </recommendedName>
</protein>
<dbReference type="Proteomes" id="UP000193560">
    <property type="component" value="Unassembled WGS sequence"/>
</dbReference>
<evidence type="ECO:0000313" key="7">
    <source>
        <dbReference type="EMBL" id="ORZ15365.1"/>
    </source>
</evidence>
<keyword evidence="3 5" id="KW-1133">Transmembrane helix</keyword>
<comment type="caution">
    <text evidence="7">The sequence shown here is derived from an EMBL/GenBank/DDBJ whole genome shotgun (WGS) entry which is preliminary data.</text>
</comment>
<dbReference type="PANTHER" id="PTHR28018:SF3">
    <property type="entry name" value="RESPIRATORY SUPERCOMPLEX FACTOR 2, MITOCHONDRIAL"/>
    <property type="match status" value="1"/>
</dbReference>
<evidence type="ECO:0000256" key="1">
    <source>
        <dbReference type="ARBA" id="ARBA00004173"/>
    </source>
</evidence>
<feature type="transmembrane region" description="Helical" evidence="5">
    <location>
        <begin position="20"/>
        <end position="40"/>
    </location>
</feature>
<keyword evidence="8" id="KW-1185">Reference proteome</keyword>
<keyword evidence="4 5" id="KW-0472">Membrane</keyword>
<evidence type="ECO:0000259" key="6">
    <source>
        <dbReference type="PROSITE" id="PS51503"/>
    </source>
</evidence>
<dbReference type="GO" id="GO:0033617">
    <property type="term" value="P:mitochondrial respiratory chain complex IV assembly"/>
    <property type="evidence" value="ECO:0007669"/>
    <property type="project" value="TreeGrafter"/>
</dbReference>
<feature type="transmembrane region" description="Helical" evidence="5">
    <location>
        <begin position="118"/>
        <end position="138"/>
    </location>
</feature>
<dbReference type="OrthoDB" id="1915122at2759"/>
<evidence type="ECO:0000256" key="3">
    <source>
        <dbReference type="ARBA" id="ARBA00022989"/>
    </source>
</evidence>
<comment type="subcellular location">
    <subcellularLocation>
        <location evidence="1">Mitochondrion</location>
    </subcellularLocation>
</comment>
<evidence type="ECO:0000313" key="8">
    <source>
        <dbReference type="Proteomes" id="UP000193560"/>
    </source>
</evidence>
<keyword evidence="2 5" id="KW-0812">Transmembrane</keyword>
<feature type="transmembrane region" description="Helical" evidence="5">
    <location>
        <begin position="153"/>
        <end position="174"/>
    </location>
</feature>
<name>A0A1X2IF90_9FUNG</name>
<dbReference type="InterPro" id="IPR007667">
    <property type="entry name" value="Hypoxia_induced_domain"/>
</dbReference>
<evidence type="ECO:0000256" key="2">
    <source>
        <dbReference type="ARBA" id="ARBA00022692"/>
    </source>
</evidence>
<evidence type="ECO:0000256" key="5">
    <source>
        <dbReference type="SAM" id="Phobius"/>
    </source>
</evidence>
<dbReference type="AlphaFoldDB" id="A0A1X2IF90"/>
<dbReference type="Pfam" id="PF04588">
    <property type="entry name" value="HIG_1_N"/>
    <property type="match status" value="1"/>
</dbReference>
<dbReference type="PANTHER" id="PTHR28018">
    <property type="entry name" value="RESPIRATORY SUPERCOMPLEX FACTOR 2, MITOCHONDRIAL"/>
    <property type="match status" value="1"/>
</dbReference>
<feature type="domain" description="HIG1" evidence="6">
    <location>
        <begin position="86"/>
        <end position="181"/>
    </location>
</feature>
<dbReference type="InterPro" id="IPR040153">
    <property type="entry name" value="Rcf2"/>
</dbReference>